<dbReference type="HOGENOM" id="CLU_024336_0_2_11"/>
<keyword evidence="3" id="KW-0645">Protease</keyword>
<dbReference type="GO" id="GO:0008235">
    <property type="term" value="F:metalloexopeptidase activity"/>
    <property type="evidence" value="ECO:0007669"/>
    <property type="project" value="InterPro"/>
</dbReference>
<evidence type="ECO:0000256" key="5">
    <source>
        <dbReference type="ARBA" id="ARBA00022729"/>
    </source>
</evidence>
<keyword evidence="6 12" id="KW-0378">Hydrolase</keyword>
<dbReference type="PANTHER" id="PTHR12147">
    <property type="entry name" value="METALLOPEPTIDASE M28 FAMILY MEMBER"/>
    <property type="match status" value="1"/>
</dbReference>
<dbReference type="STRING" id="479431.Namu_0754"/>
<dbReference type="SUPFAM" id="SSF52025">
    <property type="entry name" value="PA domain"/>
    <property type="match status" value="1"/>
</dbReference>
<evidence type="ECO:0000256" key="1">
    <source>
        <dbReference type="ARBA" id="ARBA00005957"/>
    </source>
</evidence>
<organism evidence="12 13">
    <name type="scientific">Nakamurella multipartita (strain ATCC 700099 / DSM 44233 / CIP 104796 / JCM 9543 / NBRC 105858 / Y-104)</name>
    <name type="common">Microsphaera multipartita</name>
    <dbReference type="NCBI Taxonomy" id="479431"/>
    <lineage>
        <taxon>Bacteria</taxon>
        <taxon>Bacillati</taxon>
        <taxon>Actinomycetota</taxon>
        <taxon>Actinomycetes</taxon>
        <taxon>Nakamurellales</taxon>
        <taxon>Nakamurellaceae</taxon>
        <taxon>Nakamurella</taxon>
    </lineage>
</organism>
<feature type="domain" description="PA" evidence="10">
    <location>
        <begin position="140"/>
        <end position="227"/>
    </location>
</feature>
<name>C8X9A0_NAKMY</name>
<evidence type="ECO:0000256" key="6">
    <source>
        <dbReference type="ARBA" id="ARBA00022801"/>
    </source>
</evidence>
<dbReference type="GO" id="GO:0046872">
    <property type="term" value="F:metal ion binding"/>
    <property type="evidence" value="ECO:0007669"/>
    <property type="project" value="UniProtKB-KW"/>
</dbReference>
<proteinExistence type="inferred from homology"/>
<dbReference type="InterPro" id="IPR045175">
    <property type="entry name" value="M28_fam"/>
</dbReference>
<evidence type="ECO:0000256" key="3">
    <source>
        <dbReference type="ARBA" id="ARBA00022670"/>
    </source>
</evidence>
<feature type="chain" id="PRO_5002993248" evidence="9">
    <location>
        <begin position="29"/>
        <end position="512"/>
    </location>
</feature>
<evidence type="ECO:0000313" key="12">
    <source>
        <dbReference type="EMBL" id="ACV77168.1"/>
    </source>
</evidence>
<evidence type="ECO:0000313" key="13">
    <source>
        <dbReference type="Proteomes" id="UP000002218"/>
    </source>
</evidence>
<feature type="signal peptide" evidence="9">
    <location>
        <begin position="1"/>
        <end position="28"/>
    </location>
</feature>
<dbReference type="RefSeq" id="WP_015746084.1">
    <property type="nucleotide sequence ID" value="NC_013235.1"/>
</dbReference>
<dbReference type="InterPro" id="IPR003137">
    <property type="entry name" value="PA_domain"/>
</dbReference>
<evidence type="ECO:0000256" key="4">
    <source>
        <dbReference type="ARBA" id="ARBA00022723"/>
    </source>
</evidence>
<dbReference type="CDD" id="cd03876">
    <property type="entry name" value="M28_SGAP_like"/>
    <property type="match status" value="1"/>
</dbReference>
<dbReference type="EMBL" id="CP001737">
    <property type="protein sequence ID" value="ACV77168.1"/>
    <property type="molecule type" value="Genomic_DNA"/>
</dbReference>
<dbReference type="PANTHER" id="PTHR12147:SF26">
    <property type="entry name" value="PEPTIDASE M28 DOMAIN-CONTAINING PROTEIN"/>
    <property type="match status" value="1"/>
</dbReference>
<dbReference type="InterPro" id="IPR007484">
    <property type="entry name" value="Peptidase_M28"/>
</dbReference>
<dbReference type="Pfam" id="PF02225">
    <property type="entry name" value="PA"/>
    <property type="match status" value="1"/>
</dbReference>
<feature type="region of interest" description="Disordered" evidence="8">
    <location>
        <begin position="493"/>
        <end position="512"/>
    </location>
</feature>
<keyword evidence="2 12" id="KW-0031">Aminopeptidase</keyword>
<comment type="similarity">
    <text evidence="1">Belongs to the peptidase M28 family. M28A subfamily.</text>
</comment>
<dbReference type="InParanoid" id="C8X9A0"/>
<sequence length="512" mass="52929" precursor="true">MRGARRAGVVLLSTLLLVGGLLAPPAGAAAGKETKLAEQLVKNVTVGGANRHLIALQRIADANGGNRAVINGTTVSDPAGYRASVDYVAGQMRSYGFKVQVKDFQYEVSDYVGQSLVVGGGTFTVYKMNESIDTPAGGLTGPLAVVPEDGTTGCEAADFASQTYTGTIALIRRGGCTFAQKATNAAAAGAVAAVVSNNVPGPLTNVTITTPGPIPVGGISQADGDTLKTQGGTSATVDMRVVPATKTAQQVIAQTRTGRTDNVVMLGAHLDSVAAGPGINDNGSGSAALLEIASKLGGSPKTNNAVRFAWWGAEELGLLGSEAYVNGLTFSQQLDIAMYLNFDMIGSPNAGYFVYDGDDSDQEGSGSGPYGSAQIEQTFVNFFNDRLKVQTEGTDFDGRSDYGPFIAVGIPSGGLFTGAEQLKTADQVSLWGGTAGVAYDKCYHQACDNLGNVDRVALDRNLDAAAWATGIYGYSTEDINGVPPRDKRAQLRAQSQRMSLMAAPDEHAADAA</sequence>
<evidence type="ECO:0000256" key="7">
    <source>
        <dbReference type="ARBA" id="ARBA00022833"/>
    </source>
</evidence>
<dbReference type="AlphaFoldDB" id="C8X9A0"/>
<reference evidence="12 13" key="2">
    <citation type="journal article" date="2010" name="Stand. Genomic Sci.">
        <title>Complete genome sequence of Nakamurella multipartita type strain (Y-104).</title>
        <authorList>
            <person name="Tice H."/>
            <person name="Mayilraj S."/>
            <person name="Sims D."/>
            <person name="Lapidus A."/>
            <person name="Nolan M."/>
            <person name="Lucas S."/>
            <person name="Glavina Del Rio T."/>
            <person name="Copeland A."/>
            <person name="Cheng J.F."/>
            <person name="Meincke L."/>
            <person name="Bruce D."/>
            <person name="Goodwin L."/>
            <person name="Pitluck S."/>
            <person name="Ivanova N."/>
            <person name="Mavromatis K."/>
            <person name="Ovchinnikova G."/>
            <person name="Pati A."/>
            <person name="Chen A."/>
            <person name="Palaniappan K."/>
            <person name="Land M."/>
            <person name="Hauser L."/>
            <person name="Chang Y.J."/>
            <person name="Jeffries C.D."/>
            <person name="Detter J.C."/>
            <person name="Brettin T."/>
            <person name="Rohde M."/>
            <person name="Goker M."/>
            <person name="Bristow J."/>
            <person name="Eisen J.A."/>
            <person name="Markowitz V."/>
            <person name="Hugenholtz P."/>
            <person name="Kyrpides N.C."/>
            <person name="Klenk H.P."/>
            <person name="Chen F."/>
        </authorList>
    </citation>
    <scope>NUCLEOTIDE SEQUENCE [LARGE SCALE GENOMIC DNA]</scope>
    <source>
        <strain evidence="13">ATCC 700099 / DSM 44233 / CIP 104796 / JCM 9543 / NBRC 105858 / Y-104</strain>
    </source>
</reference>
<keyword evidence="13" id="KW-1185">Reference proteome</keyword>
<feature type="domain" description="Peptidase M28" evidence="11">
    <location>
        <begin position="251"/>
        <end position="465"/>
    </location>
</feature>
<evidence type="ECO:0000256" key="9">
    <source>
        <dbReference type="SAM" id="SignalP"/>
    </source>
</evidence>
<evidence type="ECO:0000259" key="10">
    <source>
        <dbReference type="Pfam" id="PF02225"/>
    </source>
</evidence>
<keyword evidence="7" id="KW-0862">Zinc</keyword>
<reference evidence="13" key="1">
    <citation type="submission" date="2009-09" db="EMBL/GenBank/DDBJ databases">
        <title>The complete genome of Nakamurella multipartita DSM 44233.</title>
        <authorList>
            <consortium name="US DOE Joint Genome Institute (JGI-PGF)"/>
            <person name="Lucas S."/>
            <person name="Copeland A."/>
            <person name="Lapidus A."/>
            <person name="Glavina del Rio T."/>
            <person name="Dalin E."/>
            <person name="Tice H."/>
            <person name="Bruce D."/>
            <person name="Goodwin L."/>
            <person name="Pitluck S."/>
            <person name="Kyrpides N."/>
            <person name="Mavromatis K."/>
            <person name="Ivanova N."/>
            <person name="Ovchinnikova G."/>
            <person name="Sims D."/>
            <person name="Meincke L."/>
            <person name="Brettin T."/>
            <person name="Detter J.C."/>
            <person name="Han C."/>
            <person name="Larimer F."/>
            <person name="Land M."/>
            <person name="Hauser L."/>
            <person name="Markowitz V."/>
            <person name="Cheng J.-F."/>
            <person name="Hugenholtz P."/>
            <person name="Woyke T."/>
            <person name="Wu D."/>
            <person name="Klenk H.-P."/>
            <person name="Eisen J.A."/>
        </authorList>
    </citation>
    <scope>NUCLEOTIDE SEQUENCE [LARGE SCALE GENOMIC DNA]</scope>
    <source>
        <strain evidence="13">ATCC 700099 / DSM 44233 / CIP 104796 / JCM 9543 / NBRC 105858 / Y-104</strain>
    </source>
</reference>
<gene>
    <name evidence="12" type="ordered locus">Namu_0754</name>
</gene>
<dbReference type="SUPFAM" id="SSF53187">
    <property type="entry name" value="Zn-dependent exopeptidases"/>
    <property type="match status" value="1"/>
</dbReference>
<protein>
    <submittedName>
        <fullName evidence="12">Aminopeptidase S</fullName>
        <ecNumber evidence="12">3.4.11.24</ecNumber>
    </submittedName>
</protein>
<dbReference type="GO" id="GO:0006508">
    <property type="term" value="P:proteolysis"/>
    <property type="evidence" value="ECO:0007669"/>
    <property type="project" value="UniProtKB-KW"/>
</dbReference>
<dbReference type="KEGG" id="nml:Namu_0754"/>
<dbReference type="Gene3D" id="3.50.30.30">
    <property type="match status" value="1"/>
</dbReference>
<evidence type="ECO:0000256" key="8">
    <source>
        <dbReference type="SAM" id="MobiDB-lite"/>
    </source>
</evidence>
<dbReference type="Pfam" id="PF04389">
    <property type="entry name" value="Peptidase_M28"/>
    <property type="match status" value="1"/>
</dbReference>
<dbReference type="OrthoDB" id="345880at2"/>
<dbReference type="eggNOG" id="COG2234">
    <property type="taxonomic scope" value="Bacteria"/>
</dbReference>
<dbReference type="InterPro" id="IPR041756">
    <property type="entry name" value="M28_SGAP-like"/>
</dbReference>
<dbReference type="FunCoup" id="C8X9A0">
    <property type="interactions" value="49"/>
</dbReference>
<dbReference type="Proteomes" id="UP000002218">
    <property type="component" value="Chromosome"/>
</dbReference>
<keyword evidence="5 9" id="KW-0732">Signal</keyword>
<accession>C8X9A0</accession>
<dbReference type="InterPro" id="IPR046450">
    <property type="entry name" value="PA_dom_sf"/>
</dbReference>
<dbReference type="GO" id="GO:0004177">
    <property type="term" value="F:aminopeptidase activity"/>
    <property type="evidence" value="ECO:0007669"/>
    <property type="project" value="UniProtKB-KW"/>
</dbReference>
<evidence type="ECO:0000259" key="11">
    <source>
        <dbReference type="Pfam" id="PF04389"/>
    </source>
</evidence>
<dbReference type="Gene3D" id="3.40.630.10">
    <property type="entry name" value="Zn peptidases"/>
    <property type="match status" value="1"/>
</dbReference>
<keyword evidence="4" id="KW-0479">Metal-binding</keyword>
<evidence type="ECO:0000256" key="2">
    <source>
        <dbReference type="ARBA" id="ARBA00022438"/>
    </source>
</evidence>
<dbReference type="EC" id="3.4.11.24" evidence="12"/>